<dbReference type="PIRSF" id="PIRSF015840">
    <property type="entry name" value="DUF284_TM_euk"/>
    <property type="match status" value="1"/>
</dbReference>
<name>A0A183B7T2_9TREM</name>
<evidence type="ECO:0000256" key="5">
    <source>
        <dbReference type="ARBA" id="ARBA00023136"/>
    </source>
</evidence>
<feature type="transmembrane region" description="Helical" evidence="7">
    <location>
        <begin position="29"/>
        <end position="51"/>
    </location>
</feature>
<dbReference type="GO" id="GO:0005794">
    <property type="term" value="C:Golgi apparatus"/>
    <property type="evidence" value="ECO:0007669"/>
    <property type="project" value="TreeGrafter"/>
</dbReference>
<reference evidence="8 9" key="2">
    <citation type="submission" date="2018-11" db="EMBL/GenBank/DDBJ databases">
        <authorList>
            <consortium name="Pathogen Informatics"/>
        </authorList>
    </citation>
    <scope>NUCLEOTIDE SEQUENCE [LARGE SCALE GENOMIC DNA]</scope>
    <source>
        <strain evidence="8 9">Egypt</strain>
    </source>
</reference>
<dbReference type="Proteomes" id="UP000272942">
    <property type="component" value="Unassembled WGS sequence"/>
</dbReference>
<evidence type="ECO:0000256" key="6">
    <source>
        <dbReference type="PIRNR" id="PIRNR015840"/>
    </source>
</evidence>
<dbReference type="EMBL" id="UZAN01060017">
    <property type="protein sequence ID" value="VDP92539.1"/>
    <property type="molecule type" value="Genomic_DNA"/>
</dbReference>
<sequence length="287" mass="32478">MLVLCRPLDDSKFHQQRLPAWRPILTAKGVFPIFLTIGILFIPIGVVLLVFSNKISETVIEYTHCERSDTSGTNSLKVRCSEEVRKPSFYSQYNYCPCQSTFTLDKDLKGQVYFYYGLSNFYQNHRRYVMSKDDAQLHGDSTRLSSDCEPYRTNPQGKSYAPCGAIAMSLFNDTFSVKYYGPDSNPLATPVEVPLTNKGIAWRSDVEKKYGQPSASSWANTVKPDSWRLSALERSPEAYKGDEELLVWMRLAALPTFRKLHRILIAQDIFSDGLPAGKYTVDIGYGG</sequence>
<keyword evidence="9" id="KW-1185">Reference proteome</keyword>
<dbReference type="GO" id="GO:0005886">
    <property type="term" value="C:plasma membrane"/>
    <property type="evidence" value="ECO:0007669"/>
    <property type="project" value="TreeGrafter"/>
</dbReference>
<keyword evidence="3 7" id="KW-0812">Transmembrane</keyword>
<comment type="similarity">
    <text evidence="2 6">Belongs to the CDC50/LEM3 family.</text>
</comment>
<dbReference type="Pfam" id="PF03381">
    <property type="entry name" value="CDC50"/>
    <property type="match status" value="1"/>
</dbReference>
<accession>A0A183B7T2</accession>
<evidence type="ECO:0000313" key="8">
    <source>
        <dbReference type="EMBL" id="VDP92539.1"/>
    </source>
</evidence>
<dbReference type="PANTHER" id="PTHR10926">
    <property type="entry name" value="CELL CYCLE CONTROL PROTEIN 50"/>
    <property type="match status" value="1"/>
</dbReference>
<evidence type="ECO:0000256" key="4">
    <source>
        <dbReference type="ARBA" id="ARBA00022989"/>
    </source>
</evidence>
<evidence type="ECO:0000313" key="10">
    <source>
        <dbReference type="WBParaSite" id="ECPE_0001530701-mRNA-1"/>
    </source>
</evidence>
<dbReference type="InterPro" id="IPR005045">
    <property type="entry name" value="CDC50/LEM3_fam"/>
</dbReference>
<organism evidence="10">
    <name type="scientific">Echinostoma caproni</name>
    <dbReference type="NCBI Taxonomy" id="27848"/>
    <lineage>
        <taxon>Eukaryota</taxon>
        <taxon>Metazoa</taxon>
        <taxon>Spiralia</taxon>
        <taxon>Lophotrochozoa</taxon>
        <taxon>Platyhelminthes</taxon>
        <taxon>Trematoda</taxon>
        <taxon>Digenea</taxon>
        <taxon>Plagiorchiida</taxon>
        <taxon>Echinostomata</taxon>
        <taxon>Echinostomatoidea</taxon>
        <taxon>Echinostomatidae</taxon>
        <taxon>Echinostoma</taxon>
    </lineage>
</organism>
<gene>
    <name evidence="8" type="ORF">ECPE_LOCUS15267</name>
</gene>
<proteinExistence type="inferred from homology"/>
<dbReference type="OrthoDB" id="340608at2759"/>
<keyword evidence="5 6" id="KW-0472">Membrane</keyword>
<evidence type="ECO:0000256" key="7">
    <source>
        <dbReference type="SAM" id="Phobius"/>
    </source>
</evidence>
<keyword evidence="4 7" id="KW-1133">Transmembrane helix</keyword>
<evidence type="ECO:0000256" key="3">
    <source>
        <dbReference type="ARBA" id="ARBA00022692"/>
    </source>
</evidence>
<evidence type="ECO:0000256" key="1">
    <source>
        <dbReference type="ARBA" id="ARBA00004141"/>
    </source>
</evidence>
<evidence type="ECO:0000256" key="2">
    <source>
        <dbReference type="ARBA" id="ARBA00009457"/>
    </source>
</evidence>
<evidence type="ECO:0000313" key="9">
    <source>
        <dbReference type="Proteomes" id="UP000272942"/>
    </source>
</evidence>
<reference evidence="10" key="1">
    <citation type="submission" date="2016-06" db="UniProtKB">
        <authorList>
            <consortium name="WormBaseParasite"/>
        </authorList>
    </citation>
    <scope>IDENTIFICATION</scope>
</reference>
<comment type="subcellular location">
    <subcellularLocation>
        <location evidence="1">Membrane</location>
        <topology evidence="1">Multi-pass membrane protein</topology>
    </subcellularLocation>
</comment>
<dbReference type="GO" id="GO:0005783">
    <property type="term" value="C:endoplasmic reticulum"/>
    <property type="evidence" value="ECO:0007669"/>
    <property type="project" value="TreeGrafter"/>
</dbReference>
<protein>
    <submittedName>
        <fullName evidence="10">P4-ATPase flippase complex beta subunit TMEM30A</fullName>
    </submittedName>
</protein>
<dbReference type="WBParaSite" id="ECPE_0001530701-mRNA-1">
    <property type="protein sequence ID" value="ECPE_0001530701-mRNA-1"/>
    <property type="gene ID" value="ECPE_0001530701"/>
</dbReference>
<dbReference type="AlphaFoldDB" id="A0A183B7T2"/>
<dbReference type="PANTHER" id="PTHR10926:SF0">
    <property type="entry name" value="CDC50, ISOFORM A"/>
    <property type="match status" value="1"/>
</dbReference>